<keyword evidence="8" id="KW-1185">Reference proteome</keyword>
<name>A0ABV8U605_9PROT</name>
<proteinExistence type="inferred from homology"/>
<feature type="transmembrane region" description="Helical" evidence="6">
    <location>
        <begin position="241"/>
        <end position="260"/>
    </location>
</feature>
<gene>
    <name evidence="7" type="ORF">ACFO5Q_02020</name>
</gene>
<feature type="transmembrane region" description="Helical" evidence="6">
    <location>
        <begin position="386"/>
        <end position="406"/>
    </location>
</feature>
<evidence type="ECO:0000256" key="4">
    <source>
        <dbReference type="ARBA" id="ARBA00022989"/>
    </source>
</evidence>
<feature type="transmembrane region" description="Helical" evidence="6">
    <location>
        <begin position="356"/>
        <end position="374"/>
    </location>
</feature>
<dbReference type="PANTHER" id="PTHR42893">
    <property type="entry name" value="PROTEIN DETOXIFICATION 44, CHLOROPLASTIC-RELATED"/>
    <property type="match status" value="1"/>
</dbReference>
<dbReference type="EMBL" id="JBHSCR010000001">
    <property type="protein sequence ID" value="MFC4346622.1"/>
    <property type="molecule type" value="Genomic_DNA"/>
</dbReference>
<feature type="transmembrane region" description="Helical" evidence="6">
    <location>
        <begin position="162"/>
        <end position="183"/>
    </location>
</feature>
<dbReference type="CDD" id="cd13136">
    <property type="entry name" value="MATE_DinF_like"/>
    <property type="match status" value="1"/>
</dbReference>
<dbReference type="Proteomes" id="UP001595776">
    <property type="component" value="Unassembled WGS sequence"/>
</dbReference>
<evidence type="ECO:0000256" key="6">
    <source>
        <dbReference type="SAM" id="Phobius"/>
    </source>
</evidence>
<feature type="transmembrane region" description="Helical" evidence="6">
    <location>
        <begin position="46"/>
        <end position="69"/>
    </location>
</feature>
<feature type="transmembrane region" description="Helical" evidence="6">
    <location>
        <begin position="136"/>
        <end position="155"/>
    </location>
</feature>
<evidence type="ECO:0000313" key="7">
    <source>
        <dbReference type="EMBL" id="MFC4346622.1"/>
    </source>
</evidence>
<evidence type="ECO:0000256" key="2">
    <source>
        <dbReference type="ARBA" id="ARBA00010199"/>
    </source>
</evidence>
<evidence type="ECO:0000256" key="3">
    <source>
        <dbReference type="ARBA" id="ARBA00022692"/>
    </source>
</evidence>
<accession>A0ABV8U605</accession>
<evidence type="ECO:0000313" key="8">
    <source>
        <dbReference type="Proteomes" id="UP001595776"/>
    </source>
</evidence>
<dbReference type="InterPro" id="IPR044644">
    <property type="entry name" value="DinF-like"/>
</dbReference>
<protein>
    <submittedName>
        <fullName evidence="7">MATE family efflux transporter</fullName>
    </submittedName>
</protein>
<feature type="transmembrane region" description="Helical" evidence="6">
    <location>
        <begin position="314"/>
        <end position="336"/>
    </location>
</feature>
<dbReference type="Pfam" id="PF01554">
    <property type="entry name" value="MatE"/>
    <property type="match status" value="2"/>
</dbReference>
<keyword evidence="4 6" id="KW-1133">Transmembrane helix</keyword>
<feature type="transmembrane region" description="Helical" evidence="6">
    <location>
        <begin position="90"/>
        <end position="116"/>
    </location>
</feature>
<organism evidence="7 8">
    <name type="scientific">Kordiimonas lipolytica</name>
    <dbReference type="NCBI Taxonomy" id="1662421"/>
    <lineage>
        <taxon>Bacteria</taxon>
        <taxon>Pseudomonadati</taxon>
        <taxon>Pseudomonadota</taxon>
        <taxon>Alphaproteobacteria</taxon>
        <taxon>Kordiimonadales</taxon>
        <taxon>Kordiimonadaceae</taxon>
        <taxon>Kordiimonas</taxon>
    </lineage>
</organism>
<reference evidence="8" key="1">
    <citation type="journal article" date="2019" name="Int. J. Syst. Evol. Microbiol.">
        <title>The Global Catalogue of Microorganisms (GCM) 10K type strain sequencing project: providing services to taxonomists for standard genome sequencing and annotation.</title>
        <authorList>
            <consortium name="The Broad Institute Genomics Platform"/>
            <consortium name="The Broad Institute Genome Sequencing Center for Infectious Disease"/>
            <person name="Wu L."/>
            <person name="Ma J."/>
        </authorList>
    </citation>
    <scope>NUCLEOTIDE SEQUENCE [LARGE SCALE GENOMIC DNA]</scope>
    <source>
        <strain evidence="8">CGMCC 1.15304</strain>
    </source>
</reference>
<feature type="transmembrane region" description="Helical" evidence="6">
    <location>
        <begin position="189"/>
        <end position="211"/>
    </location>
</feature>
<evidence type="ECO:0000256" key="1">
    <source>
        <dbReference type="ARBA" id="ARBA00004141"/>
    </source>
</evidence>
<feature type="transmembrane region" description="Helical" evidence="6">
    <location>
        <begin position="412"/>
        <end position="433"/>
    </location>
</feature>
<comment type="caution">
    <text evidence="7">The sequence shown here is derived from an EMBL/GenBank/DDBJ whole genome shotgun (WGS) entry which is preliminary data.</text>
</comment>
<dbReference type="InterPro" id="IPR002528">
    <property type="entry name" value="MATE_fam"/>
</dbReference>
<comment type="similarity">
    <text evidence="2">Belongs to the multi antimicrobial extrusion (MATE) (TC 2.A.66.1) family.</text>
</comment>
<sequence length="446" mass="47977">MTAAAIKHPHRRIWEIAGPAIIANSSAPLVGLVDTWIIGHLPAAKYLAAVSVGALLFSYVYWACGFLRMSTTGLVAQAHGRDDQDQVARVLLRATMLATMLGLVFLTLSTPFRIAALAFLDPPTDVLPLFDTYFDIRLWAIPAALLGLGINGFLIGTARAKLSLYLQLTLNIANAALSLLFVLGFDMGVAGVALGSLIAEWLAVALGFLFISRTLGLRKLAMAVRESETYNPAKMKKLMSVNGFIFVRTLLLIFAFAILTREAAALGEVALAAHHVLNTFMMLIALGLDGFAYASEALAGAAYGKGVRFEFRAWVKYGMAWSGAMALLYAAGFYFGGAPLIHALTDVESVRTAATAVIPVITLLPVIGAWCYQYDGIYIGATAGRAMFGTIAVSVAVFVPSIGPLADRFGLVGLWIAMMVFLGMRGLTQAIWYPRLERRLDGDTRE</sequence>
<dbReference type="NCBIfam" id="TIGR00797">
    <property type="entry name" value="matE"/>
    <property type="match status" value="1"/>
</dbReference>
<keyword evidence="5 6" id="KW-0472">Membrane</keyword>
<feature type="transmembrane region" description="Helical" evidence="6">
    <location>
        <begin position="280"/>
        <end position="302"/>
    </location>
</feature>
<dbReference type="PANTHER" id="PTHR42893:SF46">
    <property type="entry name" value="PROTEIN DETOXIFICATION 44, CHLOROPLASTIC"/>
    <property type="match status" value="1"/>
</dbReference>
<dbReference type="RefSeq" id="WP_068148095.1">
    <property type="nucleotide sequence ID" value="NZ_JBHSCR010000001.1"/>
</dbReference>
<evidence type="ECO:0000256" key="5">
    <source>
        <dbReference type="ARBA" id="ARBA00023136"/>
    </source>
</evidence>
<keyword evidence="3 6" id="KW-0812">Transmembrane</keyword>
<comment type="subcellular location">
    <subcellularLocation>
        <location evidence="1">Membrane</location>
        <topology evidence="1">Multi-pass membrane protein</topology>
    </subcellularLocation>
</comment>